<name>A0A6J0KR80_RAPSA</name>
<dbReference type="PANTHER" id="PTHR31111:SF112">
    <property type="entry name" value="F-BOX DOMAIN-CONTAINING PROTEIN"/>
    <property type="match status" value="1"/>
</dbReference>
<dbReference type="Proteomes" id="UP000504610">
    <property type="component" value="Chromosome 8"/>
</dbReference>
<feature type="domain" description="F-box" evidence="2">
    <location>
        <begin position="24"/>
        <end position="63"/>
    </location>
</feature>
<dbReference type="OrthoDB" id="1028377at2759"/>
<feature type="compositionally biased region" description="Basic residues" evidence="1">
    <location>
        <begin position="1"/>
        <end position="12"/>
    </location>
</feature>
<dbReference type="CDD" id="cd22157">
    <property type="entry name" value="F-box_AtFBW1-like"/>
    <property type="match status" value="1"/>
</dbReference>
<dbReference type="AlphaFoldDB" id="A0A6J0KR80"/>
<dbReference type="InterPro" id="IPR017451">
    <property type="entry name" value="F-box-assoc_interact_dom"/>
</dbReference>
<proteinExistence type="predicted"/>
<organism evidence="3 4">
    <name type="scientific">Raphanus sativus</name>
    <name type="common">Radish</name>
    <name type="synonym">Raphanus raphanistrum var. sativus</name>
    <dbReference type="NCBI Taxonomy" id="3726"/>
    <lineage>
        <taxon>Eukaryota</taxon>
        <taxon>Viridiplantae</taxon>
        <taxon>Streptophyta</taxon>
        <taxon>Embryophyta</taxon>
        <taxon>Tracheophyta</taxon>
        <taxon>Spermatophyta</taxon>
        <taxon>Magnoliopsida</taxon>
        <taxon>eudicotyledons</taxon>
        <taxon>Gunneridae</taxon>
        <taxon>Pentapetalae</taxon>
        <taxon>rosids</taxon>
        <taxon>malvids</taxon>
        <taxon>Brassicales</taxon>
        <taxon>Brassicaceae</taxon>
        <taxon>Brassiceae</taxon>
        <taxon>Raphanus</taxon>
    </lineage>
</organism>
<evidence type="ECO:0000259" key="2">
    <source>
        <dbReference type="SMART" id="SM00256"/>
    </source>
</evidence>
<reference evidence="4" key="2">
    <citation type="submission" date="2025-08" db="UniProtKB">
        <authorList>
            <consortium name="RefSeq"/>
        </authorList>
    </citation>
    <scope>IDENTIFICATION</scope>
    <source>
        <tissue evidence="4">Leaf</tissue>
    </source>
</reference>
<gene>
    <name evidence="4" type="primary">LOC108821592</name>
</gene>
<dbReference type="InterPro" id="IPR036047">
    <property type="entry name" value="F-box-like_dom_sf"/>
</dbReference>
<evidence type="ECO:0000256" key="1">
    <source>
        <dbReference type="SAM" id="MobiDB-lite"/>
    </source>
</evidence>
<dbReference type="GeneID" id="108821592"/>
<sequence length="388" mass="45328">MERKEKKKRKDYKGRQESRSTPSFPIDLTSEILLRLPEKSVARFRCVSKLWSSITTDPYFIDLFETRSPRPSLLLCVRKDDNMFVSSIPQHTQETLHKSSNKSFSSSQPKSSYHMKFPEDDDGFRPTESVHGLICFQESLKPVVWNPSKKEFLTLPKPRKSWIDITVFLGYDPTEGKHKVMCIPCNRTSDVCRVLTLGSPQESWRTVKTNQKHRSSFNTTGRCIKGVIYYKAYIYHTRLWVIMSFDVRSEKFHMIPFPLEARKNLLLNYEGRLSFVDDTNPRRLLILEDAEKNKWSKHEFLSHLSRDVITERSLHLKGFTNAGELVYVASLFNNSSYILFCDPARNSFRRFEFKGISKDESWLNNEGEGLFMSPLHIFLNHTESQISL</sequence>
<evidence type="ECO:0000313" key="3">
    <source>
        <dbReference type="Proteomes" id="UP000504610"/>
    </source>
</evidence>
<feature type="region of interest" description="Disordered" evidence="1">
    <location>
        <begin position="1"/>
        <end position="23"/>
    </location>
</feature>
<dbReference type="KEGG" id="rsz:108821592"/>
<dbReference type="NCBIfam" id="TIGR01640">
    <property type="entry name" value="F_box_assoc_1"/>
    <property type="match status" value="1"/>
</dbReference>
<feature type="compositionally biased region" description="Low complexity" evidence="1">
    <location>
        <begin position="101"/>
        <end position="112"/>
    </location>
</feature>
<dbReference type="PANTHER" id="PTHR31111">
    <property type="entry name" value="BNAA05G37150D PROTEIN-RELATED"/>
    <property type="match status" value="1"/>
</dbReference>
<dbReference type="InterPro" id="IPR001810">
    <property type="entry name" value="F-box_dom"/>
</dbReference>
<feature type="region of interest" description="Disordered" evidence="1">
    <location>
        <begin position="91"/>
        <end position="113"/>
    </location>
</feature>
<evidence type="ECO:0000313" key="4">
    <source>
        <dbReference type="RefSeq" id="XP_018450098.1"/>
    </source>
</evidence>
<protein>
    <submittedName>
        <fullName evidence="4">F-box protein At1g47790</fullName>
    </submittedName>
</protein>
<keyword evidence="3" id="KW-1185">Reference proteome</keyword>
<dbReference type="Pfam" id="PF08268">
    <property type="entry name" value="FBA_3"/>
    <property type="match status" value="1"/>
</dbReference>
<dbReference type="SMART" id="SM00256">
    <property type="entry name" value="FBOX"/>
    <property type="match status" value="1"/>
</dbReference>
<dbReference type="SUPFAM" id="SSF81383">
    <property type="entry name" value="F-box domain"/>
    <property type="match status" value="1"/>
</dbReference>
<accession>A0A6J0KR80</accession>
<dbReference type="InterPro" id="IPR013187">
    <property type="entry name" value="F-box-assoc_dom_typ3"/>
</dbReference>
<dbReference type="Pfam" id="PF00646">
    <property type="entry name" value="F-box"/>
    <property type="match status" value="1"/>
</dbReference>
<reference evidence="3" key="1">
    <citation type="journal article" date="2019" name="Database">
        <title>The radish genome database (RadishGD): an integrated information resource for radish genomics.</title>
        <authorList>
            <person name="Yu H.J."/>
            <person name="Baek S."/>
            <person name="Lee Y.J."/>
            <person name="Cho A."/>
            <person name="Mun J.H."/>
        </authorList>
    </citation>
    <scope>NUCLEOTIDE SEQUENCE [LARGE SCALE GENOMIC DNA]</scope>
    <source>
        <strain evidence="3">cv. WK10039</strain>
    </source>
</reference>
<dbReference type="RefSeq" id="XP_018450098.1">
    <property type="nucleotide sequence ID" value="XM_018594596.2"/>
</dbReference>